<accession>C2E4W5</accession>
<dbReference type="EMBL" id="ACGR01000031">
    <property type="protein sequence ID" value="EEJ60016.1"/>
    <property type="molecule type" value="Genomic_DNA"/>
</dbReference>
<evidence type="ECO:0000256" key="4">
    <source>
        <dbReference type="ARBA" id="ARBA00022806"/>
    </source>
</evidence>
<evidence type="ECO:0000256" key="10">
    <source>
        <dbReference type="PROSITE-ProRule" id="PRU00560"/>
    </source>
</evidence>
<dbReference type="Gene3D" id="3.40.50.300">
    <property type="entry name" value="P-loop containing nucleotide triphosphate hydrolases"/>
    <property type="match status" value="2"/>
</dbReference>
<evidence type="ECO:0000256" key="5">
    <source>
        <dbReference type="ARBA" id="ARBA00022840"/>
    </source>
</evidence>
<dbReference type="PROSITE" id="PS51217">
    <property type="entry name" value="UVRD_HELICASE_CTER"/>
    <property type="match status" value="1"/>
</dbReference>
<dbReference type="HOGENOM" id="CLU_004585_5_2_9"/>
<feature type="domain" description="UvrD-like helicase C-terminal" evidence="13">
    <location>
        <begin position="314"/>
        <end position="593"/>
    </location>
</feature>
<keyword evidence="6 11" id="KW-0238">DNA-binding</keyword>
<dbReference type="FunFam" id="1.10.486.10:FF:000003">
    <property type="entry name" value="ATP-dependent DNA helicase"/>
    <property type="match status" value="1"/>
</dbReference>
<dbReference type="Pfam" id="PF21196">
    <property type="entry name" value="PcrA_UvrD_tudor"/>
    <property type="match status" value="1"/>
</dbReference>
<dbReference type="AlphaFoldDB" id="C2E4W5"/>
<dbReference type="InterPro" id="IPR027417">
    <property type="entry name" value="P-loop_NTPase"/>
</dbReference>
<comment type="catalytic activity">
    <reaction evidence="8">
        <text>Couples ATP hydrolysis with the unwinding of duplex DNA by translocating in the 3'-5' direction.</text>
        <dbReference type="EC" id="5.6.2.4"/>
    </reaction>
</comment>
<dbReference type="GO" id="GO:0033202">
    <property type="term" value="C:DNA helicase complex"/>
    <property type="evidence" value="ECO:0007669"/>
    <property type="project" value="TreeGrafter"/>
</dbReference>
<keyword evidence="3 10" id="KW-0378">Hydrolase</keyword>
<dbReference type="InterPro" id="IPR013986">
    <property type="entry name" value="DExx_box_DNA_helicase_dom_sf"/>
</dbReference>
<evidence type="ECO:0000256" key="2">
    <source>
        <dbReference type="ARBA" id="ARBA00022741"/>
    </source>
</evidence>
<dbReference type="InterPro" id="IPR000212">
    <property type="entry name" value="DNA_helicase_UvrD/REP"/>
</dbReference>
<keyword evidence="5 10" id="KW-0067">ATP-binding</keyword>
<dbReference type="SUPFAM" id="SSF52540">
    <property type="entry name" value="P-loop containing nucleoside triphosphate hydrolases"/>
    <property type="match status" value="1"/>
</dbReference>
<name>C2E4W5_LACJH</name>
<evidence type="ECO:0000256" key="9">
    <source>
        <dbReference type="ARBA" id="ARBA00048988"/>
    </source>
</evidence>
<evidence type="ECO:0000256" key="1">
    <source>
        <dbReference type="ARBA" id="ARBA00009922"/>
    </source>
</evidence>
<dbReference type="GO" id="GO:0043138">
    <property type="term" value="F:3'-5' DNA helicase activity"/>
    <property type="evidence" value="ECO:0007669"/>
    <property type="project" value="UniProtKB-EC"/>
</dbReference>
<dbReference type="Gene3D" id="1.10.486.10">
    <property type="entry name" value="PCRA, domain 4"/>
    <property type="match status" value="1"/>
</dbReference>
<dbReference type="CDD" id="cd18807">
    <property type="entry name" value="SF1_C_UvrD"/>
    <property type="match status" value="1"/>
</dbReference>
<dbReference type="PROSITE" id="PS51198">
    <property type="entry name" value="UVRD_HELICASE_ATP_BIND"/>
    <property type="match status" value="1"/>
</dbReference>
<dbReference type="CDD" id="cd17932">
    <property type="entry name" value="DEXQc_UvrD"/>
    <property type="match status" value="1"/>
</dbReference>
<evidence type="ECO:0000259" key="13">
    <source>
        <dbReference type="PROSITE" id="PS51217"/>
    </source>
</evidence>
<dbReference type="GO" id="GO:0003677">
    <property type="term" value="F:DNA binding"/>
    <property type="evidence" value="ECO:0007669"/>
    <property type="project" value="UniProtKB-KW"/>
</dbReference>
<dbReference type="Proteomes" id="UP000003491">
    <property type="component" value="Unassembled WGS sequence"/>
</dbReference>
<dbReference type="GO" id="GO:0009314">
    <property type="term" value="P:response to radiation"/>
    <property type="evidence" value="ECO:0007669"/>
    <property type="project" value="UniProtKB-ARBA"/>
</dbReference>
<dbReference type="GO" id="GO:0016887">
    <property type="term" value="F:ATP hydrolysis activity"/>
    <property type="evidence" value="ECO:0007669"/>
    <property type="project" value="RHEA"/>
</dbReference>
<evidence type="ECO:0000256" key="7">
    <source>
        <dbReference type="ARBA" id="ARBA00023235"/>
    </source>
</evidence>
<dbReference type="EC" id="5.6.2.4" evidence="11"/>
<dbReference type="GO" id="GO:0000725">
    <property type="term" value="P:recombinational repair"/>
    <property type="evidence" value="ECO:0007669"/>
    <property type="project" value="TreeGrafter"/>
</dbReference>
<reference evidence="14 15" key="1">
    <citation type="submission" date="2009-01" db="EMBL/GenBank/DDBJ databases">
        <authorList>
            <person name="Qin X."/>
            <person name="Bachman B."/>
            <person name="Battles P."/>
            <person name="Bell A."/>
            <person name="Bess C."/>
            <person name="Bickham C."/>
            <person name="Chaboub L."/>
            <person name="Chen D."/>
            <person name="Coyle M."/>
            <person name="Deiros D.R."/>
            <person name="Dinh H."/>
            <person name="Forbes L."/>
            <person name="Fowler G."/>
            <person name="Francisco L."/>
            <person name="Fu Q."/>
            <person name="Gubbala S."/>
            <person name="Hale W."/>
            <person name="Han Y."/>
            <person name="Hemphill L."/>
            <person name="Highlander S.K."/>
            <person name="Hirani K."/>
            <person name="Hogues M."/>
            <person name="Jackson L."/>
            <person name="Jakkamsetti A."/>
            <person name="Javaid M."/>
            <person name="Jiang H."/>
            <person name="Korchina V."/>
            <person name="Kovar C."/>
            <person name="Lara F."/>
            <person name="Lee S."/>
            <person name="Mata R."/>
            <person name="Mathew T."/>
            <person name="Moen C."/>
            <person name="Morales K."/>
            <person name="Munidasa M."/>
            <person name="Nazareth L."/>
            <person name="Ngo R."/>
            <person name="Nguyen L."/>
            <person name="Okwuonu G."/>
            <person name="Ongeri F."/>
            <person name="Patil S."/>
            <person name="Petrosino J."/>
            <person name="Pham C."/>
            <person name="Pham P."/>
            <person name="Pu L.-L."/>
            <person name="Puazo M."/>
            <person name="Raj R."/>
            <person name="Reid J."/>
            <person name="Rouhana J."/>
            <person name="Saada N."/>
            <person name="Shang Y."/>
            <person name="Simmons D."/>
            <person name="Thornton R."/>
            <person name="Warren J."/>
            <person name="Weissenberger G."/>
            <person name="Zhang J."/>
            <person name="Zhang L."/>
            <person name="Zhou C."/>
            <person name="Zhu D."/>
            <person name="Muzny D."/>
            <person name="Worley K."/>
            <person name="Gibbs R."/>
        </authorList>
    </citation>
    <scope>NUCLEOTIDE SEQUENCE [LARGE SCALE GENOMIC DNA]</scope>
    <source>
        <strain evidence="14 15">ATCC 33200</strain>
    </source>
</reference>
<keyword evidence="7" id="KW-0413">Isomerase</keyword>
<dbReference type="Gene3D" id="1.10.10.160">
    <property type="match status" value="1"/>
</dbReference>
<dbReference type="NCBIfam" id="TIGR01073">
    <property type="entry name" value="pcrA"/>
    <property type="match status" value="1"/>
</dbReference>
<keyword evidence="2 10" id="KW-0547">Nucleotide-binding</keyword>
<dbReference type="GO" id="GO:0005524">
    <property type="term" value="F:ATP binding"/>
    <property type="evidence" value="ECO:0007669"/>
    <property type="project" value="UniProtKB-UniRule"/>
</dbReference>
<evidence type="ECO:0000256" key="11">
    <source>
        <dbReference type="RuleBase" id="RU364053"/>
    </source>
</evidence>
<sequence>MLLSFFVIIDKSILAFELTEKEEAMSEETILAGLNPQQKKAVQCTEGPLLVVAGAGSGKTSVLTRRIAYLIEEKGVAPWNVLAITFTNKAATEMKERVQKLLGPAADSVWMSTFHALCVRILRRDAEKIGYSNNFSIADSAEQLTLIKRIEKDLNINPKMYDPKAILGAISNGKNDLLTPKDFKDQAASMFEKVTAQVYSEYQHRLKRDKIMDFDDLIMQTLVLFKKDKETLHYYQNKFRYILVDEYQDTNEAQYQLCVALAAQYKNICVVGDADQSIYGWRGANMENILNFEHDYQDDEVTTIKLEQNYRSTGHILDAANSVIKNNLKRKPKKLWTDKGAGDKINYYRAQSGNDEALFIISKIKEEIEEHQRDYKDFAVLYRTNAQSRNVEEALVKANIPYRIVGGHKFYDRKEIKDILAYLKVVANPADSMSFNRIINVPKRGLGPTTMAKFNGFANDNDFTVEETFKNLSLAPITGRPARTLATFGTALKDAIEYSKTHGVTGLTEKILADFGYKEALENEHTIEADTRLENLNEFLTVTKRFDDNYEPEDEDSTALGDFLSEISLLSDQDDLENQDNQVALMTLHAAKGLEFPVVFLVGMEEGLFPLSRAAEDPSELEEERRLAYVGITRAEKKLYITNAFSRMMYGRPQRNQPSRFIDEIEDKDLEFVNPMPSNSVMSVPFAANKKEQANSHVYLPKIKIEEAKKATGAVGAEKKSWNVGDQVSHKAWGKGVVVKVNGTGEDMELDIAFASQGVKRLLAAFAPIKKI</sequence>
<dbReference type="Pfam" id="PF13361">
    <property type="entry name" value="UvrD_C"/>
    <property type="match status" value="1"/>
</dbReference>
<evidence type="ECO:0000256" key="6">
    <source>
        <dbReference type="ARBA" id="ARBA00023125"/>
    </source>
</evidence>
<dbReference type="FunFam" id="1.10.10.160:FF:000001">
    <property type="entry name" value="ATP-dependent DNA helicase"/>
    <property type="match status" value="1"/>
</dbReference>
<dbReference type="PANTHER" id="PTHR11070:SF2">
    <property type="entry name" value="ATP-DEPENDENT DNA HELICASE SRS2"/>
    <property type="match status" value="1"/>
</dbReference>
<keyword evidence="4 10" id="KW-0347">Helicase</keyword>
<comment type="caution">
    <text evidence="14">The sequence shown here is derived from an EMBL/GenBank/DDBJ whole genome shotgun (WGS) entry which is preliminary data.</text>
</comment>
<evidence type="ECO:0000256" key="8">
    <source>
        <dbReference type="ARBA" id="ARBA00034617"/>
    </source>
</evidence>
<dbReference type="GO" id="GO:0005829">
    <property type="term" value="C:cytosol"/>
    <property type="evidence" value="ECO:0007669"/>
    <property type="project" value="TreeGrafter"/>
</dbReference>
<dbReference type="InterPro" id="IPR014017">
    <property type="entry name" value="DNA_helicase_UvrD-like_C"/>
</dbReference>
<comment type="similarity">
    <text evidence="1 11">Belongs to the helicase family. UvrD subfamily.</text>
</comment>
<dbReference type="Pfam" id="PF00580">
    <property type="entry name" value="UvrD-helicase"/>
    <property type="match status" value="1"/>
</dbReference>
<feature type="binding site" evidence="10">
    <location>
        <begin position="53"/>
        <end position="60"/>
    </location>
    <ligand>
        <name>ATP</name>
        <dbReference type="ChEBI" id="CHEBI:30616"/>
    </ligand>
</feature>
<evidence type="ECO:0000256" key="3">
    <source>
        <dbReference type="ARBA" id="ARBA00022801"/>
    </source>
</evidence>
<evidence type="ECO:0000259" key="12">
    <source>
        <dbReference type="PROSITE" id="PS51198"/>
    </source>
</evidence>
<proteinExistence type="inferred from homology"/>
<dbReference type="InterPro" id="IPR005751">
    <property type="entry name" value="ATP-dep_DNA_helicase_PcrA"/>
</dbReference>
<gene>
    <name evidence="14" type="primary">pcrA</name>
    <name evidence="14" type="ORF">HMPREF0528_0789</name>
</gene>
<evidence type="ECO:0000313" key="15">
    <source>
        <dbReference type="Proteomes" id="UP000003491"/>
    </source>
</evidence>
<dbReference type="InterPro" id="IPR014016">
    <property type="entry name" value="UvrD-like_ATP-bd"/>
</dbReference>
<comment type="catalytic activity">
    <reaction evidence="9 11">
        <text>ATP + H2O = ADP + phosphate + H(+)</text>
        <dbReference type="Rhea" id="RHEA:13065"/>
        <dbReference type="ChEBI" id="CHEBI:15377"/>
        <dbReference type="ChEBI" id="CHEBI:15378"/>
        <dbReference type="ChEBI" id="CHEBI:30616"/>
        <dbReference type="ChEBI" id="CHEBI:43474"/>
        <dbReference type="ChEBI" id="CHEBI:456216"/>
        <dbReference type="EC" id="5.6.2.4"/>
    </reaction>
</comment>
<feature type="domain" description="UvrD-like helicase ATP-binding" evidence="12">
    <location>
        <begin position="32"/>
        <end position="313"/>
    </location>
</feature>
<protein>
    <recommendedName>
        <fullName evidence="11">ATP-dependent DNA helicase</fullName>
        <ecNumber evidence="11">5.6.2.4</ecNumber>
    </recommendedName>
</protein>
<dbReference type="PANTHER" id="PTHR11070">
    <property type="entry name" value="UVRD / RECB / PCRA DNA HELICASE FAMILY MEMBER"/>
    <property type="match status" value="1"/>
</dbReference>
<organism evidence="14 15">
    <name type="scientific">Lactobacillus johnsonii ATCC 33200</name>
    <dbReference type="NCBI Taxonomy" id="525330"/>
    <lineage>
        <taxon>Bacteria</taxon>
        <taxon>Bacillati</taxon>
        <taxon>Bacillota</taxon>
        <taxon>Bacilli</taxon>
        <taxon>Lactobacillales</taxon>
        <taxon>Lactobacillaceae</taxon>
        <taxon>Lactobacillus</taxon>
    </lineage>
</organism>
<dbReference type="GO" id="GO:0006260">
    <property type="term" value="P:DNA replication"/>
    <property type="evidence" value="ECO:0007669"/>
    <property type="project" value="InterPro"/>
</dbReference>
<evidence type="ECO:0000313" key="14">
    <source>
        <dbReference type="EMBL" id="EEJ60016.1"/>
    </source>
</evidence>